<keyword evidence="3 11" id="KW-0812">Transmembrane</keyword>
<dbReference type="GO" id="GO:0006955">
    <property type="term" value="P:immune response"/>
    <property type="evidence" value="ECO:0007669"/>
    <property type="project" value="TreeGrafter"/>
</dbReference>
<protein>
    <recommendedName>
        <fullName evidence="12">Ig-like domain-containing protein</fullName>
    </recommendedName>
</protein>
<proteinExistence type="predicted"/>
<dbReference type="GO" id="GO:0071222">
    <property type="term" value="P:cellular response to lipopolysaccharide"/>
    <property type="evidence" value="ECO:0007669"/>
    <property type="project" value="TreeGrafter"/>
</dbReference>
<keyword evidence="9" id="KW-0325">Glycoprotein</keyword>
<dbReference type="InterPro" id="IPR007110">
    <property type="entry name" value="Ig-like_dom"/>
</dbReference>
<organism evidence="13 14">
    <name type="scientific">Knipowitschia caucasica</name>
    <name type="common">Caucasian dwarf goby</name>
    <name type="synonym">Pomatoschistus caucasicus</name>
    <dbReference type="NCBI Taxonomy" id="637954"/>
    <lineage>
        <taxon>Eukaryota</taxon>
        <taxon>Metazoa</taxon>
        <taxon>Chordata</taxon>
        <taxon>Craniata</taxon>
        <taxon>Vertebrata</taxon>
        <taxon>Euteleostomi</taxon>
        <taxon>Actinopterygii</taxon>
        <taxon>Neopterygii</taxon>
        <taxon>Teleostei</taxon>
        <taxon>Neoteleostei</taxon>
        <taxon>Acanthomorphata</taxon>
        <taxon>Gobiaria</taxon>
        <taxon>Gobiiformes</taxon>
        <taxon>Gobioidei</taxon>
        <taxon>Gobiidae</taxon>
        <taxon>Gobiinae</taxon>
        <taxon>Knipowitschia</taxon>
    </lineage>
</organism>
<dbReference type="Gene3D" id="2.60.40.10">
    <property type="entry name" value="Immunoglobulins"/>
    <property type="match status" value="2"/>
</dbReference>
<keyword evidence="14" id="KW-1185">Reference proteome</keyword>
<evidence type="ECO:0000256" key="5">
    <source>
        <dbReference type="ARBA" id="ARBA00022989"/>
    </source>
</evidence>
<evidence type="ECO:0000313" key="13">
    <source>
        <dbReference type="EMBL" id="CAL1598252.1"/>
    </source>
</evidence>
<evidence type="ECO:0000256" key="9">
    <source>
        <dbReference type="ARBA" id="ARBA00023180"/>
    </source>
</evidence>
<dbReference type="GO" id="GO:0042130">
    <property type="term" value="P:negative regulation of T cell proliferation"/>
    <property type="evidence" value="ECO:0007669"/>
    <property type="project" value="TreeGrafter"/>
</dbReference>
<dbReference type="InterPro" id="IPR003599">
    <property type="entry name" value="Ig_sub"/>
</dbReference>
<keyword evidence="5 11" id="KW-1133">Transmembrane helix</keyword>
<dbReference type="PANTHER" id="PTHR25466:SF9">
    <property type="entry name" value="FIBRONECTIN TYPE-III DOMAIN-CONTAINING PROTEIN"/>
    <property type="match status" value="1"/>
</dbReference>
<keyword evidence="10" id="KW-0393">Immunoglobulin domain</keyword>
<keyword evidence="8" id="KW-0675">Receptor</keyword>
<dbReference type="InterPro" id="IPR003598">
    <property type="entry name" value="Ig_sub2"/>
</dbReference>
<evidence type="ECO:0000256" key="4">
    <source>
        <dbReference type="ARBA" id="ARBA00022729"/>
    </source>
</evidence>
<dbReference type="GO" id="GO:0007166">
    <property type="term" value="P:cell surface receptor signaling pathway"/>
    <property type="evidence" value="ECO:0007669"/>
    <property type="project" value="TreeGrafter"/>
</dbReference>
<evidence type="ECO:0000256" key="2">
    <source>
        <dbReference type="ARBA" id="ARBA00022475"/>
    </source>
</evidence>
<dbReference type="GO" id="GO:0031295">
    <property type="term" value="P:T cell costimulation"/>
    <property type="evidence" value="ECO:0007669"/>
    <property type="project" value="TreeGrafter"/>
</dbReference>
<dbReference type="InterPro" id="IPR013783">
    <property type="entry name" value="Ig-like_fold"/>
</dbReference>
<evidence type="ECO:0000256" key="8">
    <source>
        <dbReference type="ARBA" id="ARBA00023170"/>
    </source>
</evidence>
<dbReference type="InterPro" id="IPR036179">
    <property type="entry name" value="Ig-like_dom_sf"/>
</dbReference>
<accession>A0AAV2LDJ2</accession>
<dbReference type="AlphaFoldDB" id="A0AAV2LDJ2"/>
<evidence type="ECO:0000256" key="6">
    <source>
        <dbReference type="ARBA" id="ARBA00023136"/>
    </source>
</evidence>
<dbReference type="SUPFAM" id="SSF48726">
    <property type="entry name" value="Immunoglobulin"/>
    <property type="match status" value="1"/>
</dbReference>
<dbReference type="GO" id="GO:0042102">
    <property type="term" value="P:positive regulation of T cell proliferation"/>
    <property type="evidence" value="ECO:0007669"/>
    <property type="project" value="TreeGrafter"/>
</dbReference>
<name>A0AAV2LDJ2_KNICA</name>
<evidence type="ECO:0000256" key="10">
    <source>
        <dbReference type="ARBA" id="ARBA00023319"/>
    </source>
</evidence>
<dbReference type="PROSITE" id="PS50835">
    <property type="entry name" value="IG_LIKE"/>
    <property type="match status" value="2"/>
</dbReference>
<feature type="domain" description="Ig-like" evidence="12">
    <location>
        <begin position="167"/>
        <end position="258"/>
    </location>
</feature>
<keyword evidence="4" id="KW-0732">Signal</keyword>
<evidence type="ECO:0000256" key="3">
    <source>
        <dbReference type="ARBA" id="ARBA00022692"/>
    </source>
</evidence>
<dbReference type="SMART" id="SM00408">
    <property type="entry name" value="IGc2"/>
    <property type="match status" value="1"/>
</dbReference>
<reference evidence="13 14" key="1">
    <citation type="submission" date="2024-04" db="EMBL/GenBank/DDBJ databases">
        <authorList>
            <person name="Waldvogel A.-M."/>
            <person name="Schoenle A."/>
        </authorList>
    </citation>
    <scope>NUCLEOTIDE SEQUENCE [LARGE SCALE GENOMIC DNA]</scope>
</reference>
<keyword evidence="6 11" id="KW-0472">Membrane</keyword>
<gene>
    <name evidence="13" type="ORF">KC01_LOCUS26666</name>
</gene>
<dbReference type="SMART" id="SM00409">
    <property type="entry name" value="IG"/>
    <property type="match status" value="1"/>
</dbReference>
<evidence type="ECO:0000313" key="14">
    <source>
        <dbReference type="Proteomes" id="UP001497482"/>
    </source>
</evidence>
<dbReference type="InterPro" id="IPR051713">
    <property type="entry name" value="T-cell_Activation_Regulation"/>
</dbReference>
<keyword evidence="7" id="KW-1015">Disulfide bond</keyword>
<evidence type="ECO:0000256" key="1">
    <source>
        <dbReference type="ARBA" id="ARBA00004251"/>
    </source>
</evidence>
<dbReference type="Proteomes" id="UP001497482">
    <property type="component" value="Chromosome 22"/>
</dbReference>
<comment type="subcellular location">
    <subcellularLocation>
        <location evidence="1">Cell membrane</location>
        <topology evidence="1">Single-pass type I membrane protein</topology>
    </subcellularLocation>
</comment>
<feature type="domain" description="Ig-like" evidence="12">
    <location>
        <begin position="76"/>
        <end position="149"/>
    </location>
</feature>
<evidence type="ECO:0000259" key="12">
    <source>
        <dbReference type="PROSITE" id="PS50835"/>
    </source>
</evidence>
<evidence type="ECO:0000256" key="11">
    <source>
        <dbReference type="SAM" id="Phobius"/>
    </source>
</evidence>
<feature type="transmembrane region" description="Helical" evidence="11">
    <location>
        <begin position="374"/>
        <end position="397"/>
    </location>
</feature>
<dbReference type="EMBL" id="OZ035844">
    <property type="protein sequence ID" value="CAL1598252.1"/>
    <property type="molecule type" value="Genomic_DNA"/>
</dbReference>
<dbReference type="PANTHER" id="PTHR25466">
    <property type="entry name" value="T-LYMPHOCYTE ACTIVATION ANTIGEN"/>
    <property type="match status" value="1"/>
</dbReference>
<keyword evidence="2" id="KW-1003">Cell membrane</keyword>
<evidence type="ECO:0000256" key="7">
    <source>
        <dbReference type="ARBA" id="ARBA00023157"/>
    </source>
</evidence>
<sequence>MRDPFKIKLQQPFHGRSAAPDTCFSHKLPEDFSPAFAQKNHIMMMFLTTWMLLLSLCHGSFNIDLSKTDFIYLEYGETAVLSCHSSATLDEDAEVVWEAWGTKLASATTAGRTIAHQYNKHVRFASDLTGNWSLVIDSVILSDSALYECLQEGKKILAVTWLQVQPPQVDSVMEVYPDNTPVTLPCYLHLSRNQDLDELNVWWEKDGKILLERVDGEVTEHSEGWPNPEYENFHNYDQNLDRFPYSLSQSSDFGEYNCWYRTKQSEKAKPGIPGTIKVIFKYFIYDSENENNTENATEESGSTFSGIVPFELDIEETTTSEMPIFVNTVTAVMEVSSSTETLPMEAQEETFTSFPHEDVDEEEEDSVDWSDFPWVRIGLIAAVLSATALVLCILGLLHKL</sequence>
<dbReference type="GO" id="GO:0009897">
    <property type="term" value="C:external side of plasma membrane"/>
    <property type="evidence" value="ECO:0007669"/>
    <property type="project" value="TreeGrafter"/>
</dbReference>